<dbReference type="KEGG" id="tpal:117652275"/>
<proteinExistence type="predicted"/>
<evidence type="ECO:0000313" key="1">
    <source>
        <dbReference type="Proteomes" id="UP000515158"/>
    </source>
</evidence>
<dbReference type="Proteomes" id="UP000515158">
    <property type="component" value="Unplaced"/>
</dbReference>
<protein>
    <submittedName>
        <fullName evidence="2">Uncharacterized protein LOC117652275 isoform X1</fullName>
    </submittedName>
</protein>
<gene>
    <name evidence="2" type="primary">LOC117652275</name>
</gene>
<evidence type="ECO:0000313" key="2">
    <source>
        <dbReference type="RefSeq" id="XP_034252953.1"/>
    </source>
</evidence>
<reference evidence="2" key="1">
    <citation type="submission" date="2025-08" db="UniProtKB">
        <authorList>
            <consortium name="RefSeq"/>
        </authorList>
    </citation>
    <scope>IDENTIFICATION</scope>
    <source>
        <tissue evidence="2">Total insect</tissue>
    </source>
</reference>
<accession>A0A6P9A4T8</accession>
<sequence length="292" mass="31157">MWTDLLRAAHTDGARQPAACVHGQMRTQKQKQKRGARYQQAAFNNWLQASIANSVSASLSGVSHTGMTDSIVSGVENGADNLRKTLQELNGTGNNAVALAQDKVRDWYAVRLAAIWRSPVAYAQWLNPDVADDACPEDSVLGHLLRDAEREALSCVQDRVPRGIPDVQASVASVLGRINQYMLSVRSQGEECDEEVGLQGVMCKATRLAPMAGMLGSLGGDVGRVGGQIGVLVDGTARQCTVQASQSRESLATAAANAAAECIKATGGNAGNMETARYFTNWKNSNNLITIR</sequence>
<dbReference type="RefSeq" id="XP_034252953.1">
    <property type="nucleotide sequence ID" value="XM_034397062.1"/>
</dbReference>
<dbReference type="InParanoid" id="A0A6P9A4T8"/>
<dbReference type="AlphaFoldDB" id="A0A6P9A4T8"/>
<keyword evidence="1" id="KW-1185">Reference proteome</keyword>
<dbReference type="GeneID" id="117652275"/>
<organism evidence="2">
    <name type="scientific">Thrips palmi</name>
    <name type="common">Melon thrips</name>
    <dbReference type="NCBI Taxonomy" id="161013"/>
    <lineage>
        <taxon>Eukaryota</taxon>
        <taxon>Metazoa</taxon>
        <taxon>Ecdysozoa</taxon>
        <taxon>Arthropoda</taxon>
        <taxon>Hexapoda</taxon>
        <taxon>Insecta</taxon>
        <taxon>Pterygota</taxon>
        <taxon>Neoptera</taxon>
        <taxon>Paraneoptera</taxon>
        <taxon>Thysanoptera</taxon>
        <taxon>Terebrantia</taxon>
        <taxon>Thripoidea</taxon>
        <taxon>Thripidae</taxon>
        <taxon>Thrips</taxon>
    </lineage>
</organism>
<name>A0A6P9A4T8_THRPL</name>